<dbReference type="SUPFAM" id="SSF48371">
    <property type="entry name" value="ARM repeat"/>
    <property type="match status" value="1"/>
</dbReference>
<evidence type="ECO:0000256" key="2">
    <source>
        <dbReference type="ARBA" id="ARBA00022664"/>
    </source>
</evidence>
<dbReference type="GO" id="GO:0005847">
    <property type="term" value="C:mRNA cleavage and polyadenylation specificity factor complex"/>
    <property type="evidence" value="ECO:0007669"/>
    <property type="project" value="TreeGrafter"/>
</dbReference>
<feature type="domain" description="Symplekin/Pta1 N-terminal" evidence="5">
    <location>
        <begin position="116"/>
        <end position="334"/>
    </location>
</feature>
<dbReference type="PANTHER" id="PTHR15245:SF20">
    <property type="entry name" value="SYMPLEKIN"/>
    <property type="match status" value="1"/>
</dbReference>
<feature type="region of interest" description="Disordered" evidence="4">
    <location>
        <begin position="338"/>
        <end position="389"/>
    </location>
</feature>
<dbReference type="AlphaFoldDB" id="A0A0N4XCL1"/>
<reference evidence="7 8" key="2">
    <citation type="submission" date="2018-11" db="EMBL/GenBank/DDBJ databases">
        <authorList>
            <consortium name="Pathogen Informatics"/>
        </authorList>
    </citation>
    <scope>NUCLEOTIDE SEQUENCE [LARGE SCALE GENOMIC DNA]</scope>
</reference>
<protein>
    <submittedName>
        <fullName evidence="9">Symplekin (inferred by orthology to a human protein)</fullName>
    </submittedName>
</protein>
<evidence type="ECO:0000313" key="9">
    <source>
        <dbReference type="WBParaSite" id="NBR_0000019501-mRNA-1"/>
    </source>
</evidence>
<evidence type="ECO:0000256" key="4">
    <source>
        <dbReference type="SAM" id="MobiDB-lite"/>
    </source>
</evidence>
<comment type="subcellular location">
    <subcellularLocation>
        <location evidence="1">Nucleus</location>
    </subcellularLocation>
</comment>
<keyword evidence="2" id="KW-0507">mRNA processing</keyword>
<evidence type="ECO:0000256" key="1">
    <source>
        <dbReference type="ARBA" id="ARBA00004123"/>
    </source>
</evidence>
<dbReference type="Pfam" id="PF11935">
    <property type="entry name" value="SYMPK_PTA1_N"/>
    <property type="match status" value="1"/>
</dbReference>
<dbReference type="Pfam" id="PF12295">
    <property type="entry name" value="Symplekin_C"/>
    <property type="match status" value="1"/>
</dbReference>
<keyword evidence="3" id="KW-0539">Nucleus</keyword>
<evidence type="ECO:0000313" key="7">
    <source>
        <dbReference type="EMBL" id="VDL62531.1"/>
    </source>
</evidence>
<sequence length="1174" mass="133539">MNNPDLFNEPLENNDSLADKIGQVLREAQSATDVSEKLKCLQKAEHLLLKKDISGHLLDNFLDEMLEFTSSDDFHLRCFSANFIEKACKKDADVLKKAITNLSYLLVSDNRLRGNVKVMKRVIIVCTNIYPYILKWASSRKADSDVEKCWEAFSVLKGRIVSHAESDNEGIRTMTFKFLEAIVLSQSLKTEESDTSRGEDVMSLSDVPRDHRFISYRKLQSEATVNLQSLMDQTTIPHISAQNLLTVLTVLCTISRRRPEYMARILDCLEALHINLPPTLGASQVKSMRKELKAHLLRILKHPSSLPLHLRITTLLTDLGASQSEINRAMPANIAELRRKASKRQTAADEPAVKKKARPEESSGVVLDDDEYGDDEPSTSDPGSAIPDSAHQSAIDITAEFIYERLNPKLVANLVLISLVTLPDEMPAAFASSFTQIATAGTEQHRRHLARSMATQATAQELGPGAEQMRKEKLAKFMERQSARKDGAFIPPTPAVHVGGHHAQKPPLVPVGALPGPTPVAAPTVAPKVKQQFNLFTDTKELSREEMESLFESCFLSIMKAERRARQGGTMSMHHVVLVRIATRFYPLPEKLYNELIEFIVDANQHRHRTDLALLWITELYSQYQGFTVCFNHDYMTTFGRAPKSELFQKFDTTLCSLLQKLLDKGQHKEALMIGLFIAYFPAHIPQKQVPYRLFHKLLLDCPLVTTNALSILEKACLDEVYGAFGITTLRELLLTRNRQRSELVDLLFKLSFFDRAEVKQLCVDTLKELCSLKYMHKDLRLKLIEQLNECTLPTPPPHFVAYRQISEFDEMLYRNGIHLYLAILPLDTSLLLPLAKAYTKASTLLKKIMLRSIENSIKAIGMDNEDMLQLLDECPVGAESFVARVVHLLTERQTATKEVVNRMKKLHEDRKTDVRSLIPILNGLEKEDIVRILPLYVLKAAFQNSVGLVFKRLLTSRSVDTGEPTLTAADLLYEYHKVQPSTPEEFEVQTANLRELMESRAMTREAVADGIERLMELNPLPALFYCTLVIVYKKFPSLDSFLGNIVQKVIAKDLSTRDEITRKAFYRALNSLKTVAYSAILTKFSMEEFEEFLGHCNRAETLSALKDFLPTLSNHQQKNISSSIIEMIKDKDEKKDKSRDDKDKEKDKERERIRLDRRDREREKKERRERDSR</sequence>
<reference evidence="9" key="1">
    <citation type="submission" date="2017-02" db="UniProtKB">
        <authorList>
            <consortium name="WormBaseParasite"/>
        </authorList>
    </citation>
    <scope>IDENTIFICATION</scope>
</reference>
<gene>
    <name evidence="7" type="ORF">NBR_LOCUS196</name>
</gene>
<organism evidence="9">
    <name type="scientific">Nippostrongylus brasiliensis</name>
    <name type="common">Rat hookworm</name>
    <dbReference type="NCBI Taxonomy" id="27835"/>
    <lineage>
        <taxon>Eukaryota</taxon>
        <taxon>Metazoa</taxon>
        <taxon>Ecdysozoa</taxon>
        <taxon>Nematoda</taxon>
        <taxon>Chromadorea</taxon>
        <taxon>Rhabditida</taxon>
        <taxon>Rhabditina</taxon>
        <taxon>Rhabditomorpha</taxon>
        <taxon>Strongyloidea</taxon>
        <taxon>Heligmosomidae</taxon>
        <taxon>Nippostrongylus</taxon>
    </lineage>
</organism>
<feature type="region of interest" description="Disordered" evidence="4">
    <location>
        <begin position="1124"/>
        <end position="1174"/>
    </location>
</feature>
<dbReference type="InterPro" id="IPR022075">
    <property type="entry name" value="Symplekin_C"/>
</dbReference>
<keyword evidence="8" id="KW-1185">Reference proteome</keyword>
<evidence type="ECO:0000313" key="8">
    <source>
        <dbReference type="Proteomes" id="UP000271162"/>
    </source>
</evidence>
<dbReference type="STRING" id="27835.A0A0N4XCL1"/>
<name>A0A0N4XCL1_NIPBR</name>
<feature type="domain" description="Symplekin C-terminal" evidence="6">
    <location>
        <begin position="914"/>
        <end position="1097"/>
    </location>
</feature>
<evidence type="ECO:0000259" key="5">
    <source>
        <dbReference type="Pfam" id="PF11935"/>
    </source>
</evidence>
<dbReference type="InterPro" id="IPR021850">
    <property type="entry name" value="Symplekin/Pta1"/>
</dbReference>
<dbReference type="Gene3D" id="1.25.10.10">
    <property type="entry name" value="Leucine-rich Repeat Variant"/>
    <property type="match status" value="1"/>
</dbReference>
<evidence type="ECO:0000259" key="6">
    <source>
        <dbReference type="Pfam" id="PF12295"/>
    </source>
</evidence>
<proteinExistence type="predicted"/>
<dbReference type="InterPro" id="IPR011989">
    <property type="entry name" value="ARM-like"/>
</dbReference>
<dbReference type="InterPro" id="IPR032460">
    <property type="entry name" value="Symplekin/Pta1_N"/>
</dbReference>
<feature type="compositionally biased region" description="Basic and acidic residues" evidence="4">
    <location>
        <begin position="1128"/>
        <end position="1174"/>
    </location>
</feature>
<dbReference type="WBParaSite" id="NBR_0000019501-mRNA-1">
    <property type="protein sequence ID" value="NBR_0000019501-mRNA-1"/>
    <property type="gene ID" value="NBR_0000019501"/>
</dbReference>
<dbReference type="PANTHER" id="PTHR15245">
    <property type="entry name" value="SYMPLEKIN-RELATED"/>
    <property type="match status" value="1"/>
</dbReference>
<dbReference type="EMBL" id="UYSL01000057">
    <property type="protein sequence ID" value="VDL62531.1"/>
    <property type="molecule type" value="Genomic_DNA"/>
</dbReference>
<dbReference type="GO" id="GO:0006397">
    <property type="term" value="P:mRNA processing"/>
    <property type="evidence" value="ECO:0007669"/>
    <property type="project" value="UniProtKB-KW"/>
</dbReference>
<accession>A0A0N4XCL1</accession>
<evidence type="ECO:0000256" key="3">
    <source>
        <dbReference type="ARBA" id="ARBA00023242"/>
    </source>
</evidence>
<dbReference type="OMA" id="NVRYGIM"/>
<dbReference type="InterPro" id="IPR016024">
    <property type="entry name" value="ARM-type_fold"/>
</dbReference>
<dbReference type="Proteomes" id="UP000271162">
    <property type="component" value="Unassembled WGS sequence"/>
</dbReference>
<feature type="compositionally biased region" description="Acidic residues" evidence="4">
    <location>
        <begin position="367"/>
        <end position="378"/>
    </location>
</feature>